<organism evidence="1 2">
    <name type="scientific">Paraburkholderia caribensis</name>
    <dbReference type="NCBI Taxonomy" id="75105"/>
    <lineage>
        <taxon>Bacteria</taxon>
        <taxon>Pseudomonadati</taxon>
        <taxon>Pseudomonadota</taxon>
        <taxon>Betaproteobacteria</taxon>
        <taxon>Burkholderiales</taxon>
        <taxon>Burkholderiaceae</taxon>
        <taxon>Paraburkholderia</taxon>
    </lineage>
</organism>
<evidence type="ECO:0000313" key="2">
    <source>
        <dbReference type="Proteomes" id="UP001462961"/>
    </source>
</evidence>
<gene>
    <name evidence="1" type="ORF">VOI32_03700</name>
</gene>
<accession>A0ABV0DPJ4</accession>
<protein>
    <submittedName>
        <fullName evidence="1">Uncharacterized protein</fullName>
    </submittedName>
</protein>
<dbReference type="RefSeq" id="WP_257841612.1">
    <property type="nucleotide sequence ID" value="NZ_CP015959.1"/>
</dbReference>
<proteinExistence type="predicted"/>
<reference evidence="1 2" key="1">
    <citation type="submission" date="2024-01" db="EMBL/GenBank/DDBJ databases">
        <title>The diversity of rhizobia nodulating Mimosa spp. in eleven states of Brazil covering several biomes is determined by host plant, location, and edaphic factors.</title>
        <authorList>
            <person name="Rouws L."/>
            <person name="Barauna A."/>
            <person name="Beukes C."/>
            <person name="De Faria S.M."/>
            <person name="Gross E."/>
            <person name="Dos Reis Junior F.B."/>
            <person name="Simon M."/>
            <person name="Maluk M."/>
            <person name="Odee D.W."/>
            <person name="Kenicer G."/>
            <person name="Young J.P.W."/>
            <person name="Reis V.M."/>
            <person name="Zilli J."/>
            <person name="James E.K."/>
        </authorList>
    </citation>
    <scope>NUCLEOTIDE SEQUENCE [LARGE SCALE GENOMIC DNA]</scope>
    <source>
        <strain evidence="1 2">JHI1651</strain>
    </source>
</reference>
<sequence>MPANVAAKVQAGLAGRLRNIWVGKVGGVVKTKIGRAAAVI</sequence>
<name>A0ABV0DPJ4_9BURK</name>
<keyword evidence="2" id="KW-1185">Reference proteome</keyword>
<dbReference type="Proteomes" id="UP001462961">
    <property type="component" value="Unassembled WGS sequence"/>
</dbReference>
<comment type="caution">
    <text evidence="1">The sequence shown here is derived from an EMBL/GenBank/DDBJ whole genome shotgun (WGS) entry which is preliminary data.</text>
</comment>
<evidence type="ECO:0000313" key="1">
    <source>
        <dbReference type="EMBL" id="MEO1753028.1"/>
    </source>
</evidence>
<dbReference type="EMBL" id="JAYLVJ010000003">
    <property type="protein sequence ID" value="MEO1753028.1"/>
    <property type="molecule type" value="Genomic_DNA"/>
</dbReference>